<dbReference type="Gene3D" id="1.10.10.10">
    <property type="entry name" value="Winged helix-like DNA-binding domain superfamily/Winged helix DNA-binding domain"/>
    <property type="match status" value="1"/>
</dbReference>
<keyword evidence="3" id="KW-0238">DNA-binding</keyword>
<gene>
    <name evidence="6" type="ORF">H7F49_00135</name>
</gene>
<dbReference type="SUPFAM" id="SSF53850">
    <property type="entry name" value="Periplasmic binding protein-like II"/>
    <property type="match status" value="1"/>
</dbReference>
<dbReference type="GO" id="GO:0006351">
    <property type="term" value="P:DNA-templated transcription"/>
    <property type="evidence" value="ECO:0007669"/>
    <property type="project" value="TreeGrafter"/>
</dbReference>
<dbReference type="InterPro" id="IPR005119">
    <property type="entry name" value="LysR_subst-bd"/>
</dbReference>
<sequence>MHDRKGTAMEWSDLEVYLAAVRTGSYTAAGRQLGVNRTTIGRRVDALERSLGVALFEQTPLGYASTPAGARLLAAAEAIEREVAAMLAEIGAAGRPTASIRVAGTGGIGAEFLPELAAFRQAHPDIPVELLGELDPLDAVTHRRADLGLALVRSPPLHLTGVAIGTLQQAPYARRGTAALPPLGWGYGFEASLPGGAWRAANPAGEAARLAGLTMVNTWLELKQAVRAGIGSASLWCFAADAEPDLVRLSAPDPRHEATLWLVHRAKAPPGPALQTLIAFLGEAIGERIGGTGAAS</sequence>
<keyword evidence="7" id="KW-1185">Reference proteome</keyword>
<comment type="caution">
    <text evidence="6">The sequence shown here is derived from an EMBL/GenBank/DDBJ whole genome shotgun (WGS) entry which is preliminary data.</text>
</comment>
<dbReference type="SUPFAM" id="SSF46785">
    <property type="entry name" value="Winged helix' DNA-binding domain"/>
    <property type="match status" value="1"/>
</dbReference>
<dbReference type="PANTHER" id="PTHR30537">
    <property type="entry name" value="HTH-TYPE TRANSCRIPTIONAL REGULATOR"/>
    <property type="match status" value="1"/>
</dbReference>
<name>A0A7X1KAG5_9SPHN</name>
<evidence type="ECO:0000256" key="3">
    <source>
        <dbReference type="ARBA" id="ARBA00023125"/>
    </source>
</evidence>
<keyword evidence="4" id="KW-0804">Transcription</keyword>
<dbReference type="Pfam" id="PF00126">
    <property type="entry name" value="HTH_1"/>
    <property type="match status" value="1"/>
</dbReference>
<dbReference type="RefSeq" id="WP_185681535.1">
    <property type="nucleotide sequence ID" value="NZ_JACLAU010000001.1"/>
</dbReference>
<evidence type="ECO:0000256" key="2">
    <source>
        <dbReference type="ARBA" id="ARBA00023015"/>
    </source>
</evidence>
<dbReference type="Proteomes" id="UP000520156">
    <property type="component" value="Unassembled WGS sequence"/>
</dbReference>
<organism evidence="6 7">
    <name type="scientific">Novosphingobium aerophilum</name>
    <dbReference type="NCBI Taxonomy" id="2839843"/>
    <lineage>
        <taxon>Bacteria</taxon>
        <taxon>Pseudomonadati</taxon>
        <taxon>Pseudomonadota</taxon>
        <taxon>Alphaproteobacteria</taxon>
        <taxon>Sphingomonadales</taxon>
        <taxon>Sphingomonadaceae</taxon>
        <taxon>Novosphingobium</taxon>
    </lineage>
</organism>
<accession>A0A7X1KAG5</accession>
<evidence type="ECO:0000313" key="7">
    <source>
        <dbReference type="Proteomes" id="UP000520156"/>
    </source>
</evidence>
<evidence type="ECO:0000313" key="6">
    <source>
        <dbReference type="EMBL" id="MBC2650105.1"/>
    </source>
</evidence>
<keyword evidence="2" id="KW-0805">Transcription regulation</keyword>
<proteinExistence type="inferred from homology"/>
<dbReference type="Gene3D" id="3.40.190.290">
    <property type="match status" value="1"/>
</dbReference>
<comment type="similarity">
    <text evidence="1">Belongs to the LysR transcriptional regulatory family.</text>
</comment>
<feature type="domain" description="HTH lysR-type" evidence="5">
    <location>
        <begin position="9"/>
        <end position="66"/>
    </location>
</feature>
<dbReference type="GO" id="GO:0003700">
    <property type="term" value="F:DNA-binding transcription factor activity"/>
    <property type="evidence" value="ECO:0007669"/>
    <property type="project" value="InterPro"/>
</dbReference>
<evidence type="ECO:0000256" key="4">
    <source>
        <dbReference type="ARBA" id="ARBA00023163"/>
    </source>
</evidence>
<dbReference type="CDD" id="cd05466">
    <property type="entry name" value="PBP2_LTTR_substrate"/>
    <property type="match status" value="1"/>
</dbReference>
<evidence type="ECO:0000256" key="1">
    <source>
        <dbReference type="ARBA" id="ARBA00009437"/>
    </source>
</evidence>
<dbReference type="InterPro" id="IPR036390">
    <property type="entry name" value="WH_DNA-bd_sf"/>
</dbReference>
<protein>
    <submittedName>
        <fullName evidence="6">LysR family transcriptional regulator</fullName>
    </submittedName>
</protein>
<dbReference type="InterPro" id="IPR058163">
    <property type="entry name" value="LysR-type_TF_proteobact-type"/>
</dbReference>
<dbReference type="EMBL" id="JACLAU010000001">
    <property type="protein sequence ID" value="MBC2650105.1"/>
    <property type="molecule type" value="Genomic_DNA"/>
</dbReference>
<dbReference type="GO" id="GO:0043565">
    <property type="term" value="F:sequence-specific DNA binding"/>
    <property type="evidence" value="ECO:0007669"/>
    <property type="project" value="TreeGrafter"/>
</dbReference>
<dbReference type="InterPro" id="IPR036388">
    <property type="entry name" value="WH-like_DNA-bd_sf"/>
</dbReference>
<dbReference type="PROSITE" id="PS50931">
    <property type="entry name" value="HTH_LYSR"/>
    <property type="match status" value="1"/>
</dbReference>
<dbReference type="Pfam" id="PF03466">
    <property type="entry name" value="LysR_substrate"/>
    <property type="match status" value="1"/>
</dbReference>
<dbReference type="InterPro" id="IPR000847">
    <property type="entry name" value="LysR_HTH_N"/>
</dbReference>
<reference evidence="6 7" key="1">
    <citation type="submission" date="2020-08" db="EMBL/GenBank/DDBJ databases">
        <title>The genome sequence of Novosphingobium flavum 4Y4.</title>
        <authorList>
            <person name="Liu Y."/>
        </authorList>
    </citation>
    <scope>NUCLEOTIDE SEQUENCE [LARGE SCALE GENOMIC DNA]</scope>
    <source>
        <strain evidence="6 7">4Y4</strain>
    </source>
</reference>
<dbReference type="PANTHER" id="PTHR30537:SF3">
    <property type="entry name" value="TRANSCRIPTIONAL REGULATORY PROTEIN"/>
    <property type="match status" value="1"/>
</dbReference>
<dbReference type="AlphaFoldDB" id="A0A7X1KAG5"/>
<evidence type="ECO:0000259" key="5">
    <source>
        <dbReference type="PROSITE" id="PS50931"/>
    </source>
</evidence>